<organism evidence="1 2">
    <name type="scientific">Listeria cossartiae subsp. cayugensis</name>
    <dbReference type="NCBI Taxonomy" id="2713505"/>
    <lineage>
        <taxon>Bacteria</taxon>
        <taxon>Bacillati</taxon>
        <taxon>Bacillota</taxon>
        <taxon>Bacilli</taxon>
        <taxon>Bacillales</taxon>
        <taxon>Listeriaceae</taxon>
        <taxon>Listeria</taxon>
        <taxon>Listeria cossartiae</taxon>
    </lineage>
</organism>
<reference evidence="1 2" key="1">
    <citation type="submission" date="2020-03" db="EMBL/GenBank/DDBJ databases">
        <title>Soil Listeria distribution.</title>
        <authorList>
            <person name="Liao J."/>
            <person name="Wiedmann M."/>
        </authorList>
    </citation>
    <scope>NUCLEOTIDE SEQUENCE [LARGE SCALE GENOMIC DNA]</scope>
    <source>
        <strain evidence="1 2">FSL L7-0123</strain>
    </source>
</reference>
<dbReference type="Proteomes" id="UP000559864">
    <property type="component" value="Unassembled WGS sequence"/>
</dbReference>
<evidence type="ECO:0000313" key="1">
    <source>
        <dbReference type="EMBL" id="MBC2251111.1"/>
    </source>
</evidence>
<protein>
    <submittedName>
        <fullName evidence="1">Uncharacterized protein</fullName>
    </submittedName>
</protein>
<accession>A0A7X0ZER9</accession>
<proteinExistence type="predicted"/>
<dbReference type="AlphaFoldDB" id="A0A7X0ZER9"/>
<name>A0A7X0ZER9_9LIST</name>
<evidence type="ECO:0000313" key="2">
    <source>
        <dbReference type="Proteomes" id="UP000559864"/>
    </source>
</evidence>
<dbReference type="RefSeq" id="WP_185605305.1">
    <property type="nucleotide sequence ID" value="NZ_JAARZC010000007.1"/>
</dbReference>
<dbReference type="EMBL" id="JAARZC010000007">
    <property type="protein sequence ID" value="MBC2251111.1"/>
    <property type="molecule type" value="Genomic_DNA"/>
</dbReference>
<comment type="caution">
    <text evidence="1">The sequence shown here is derived from an EMBL/GenBank/DDBJ whole genome shotgun (WGS) entry which is preliminary data.</text>
</comment>
<gene>
    <name evidence="1" type="ORF">HCB49_14040</name>
</gene>
<sequence length="289" mass="34075">MAELNGNNTNMEIKTLLNDVLEYAFPSNTHPLEKLQRFSVECQRKEAKKDGDYNADLHRIRIFNLSRDSKEILLTALHDLSHHIEYTFYGESAHRERFYTYYHNVLVTAVGMKLLAKMDLNLISVKELEKLEKFHGPVVYWKIPEISYKDNIFYLDVKNGYEFRDVLKDWGYKYLSFEEVWRGEFNRDTVWEEKSELNELGIEDKSICVHHAVDFQTSFVYYLVIRNAYDHRLTLRKLGYKYGAYNVGKRNWVKKIDAKDLNEERAKVEGLMGVSLKVMKELPSSGSTK</sequence>